<dbReference type="SUPFAM" id="SSF53448">
    <property type="entry name" value="Nucleotide-diphospho-sugar transferases"/>
    <property type="match status" value="1"/>
</dbReference>
<accession>A0ABN6NCG2</accession>
<protein>
    <submittedName>
        <fullName evidence="7">Glycosyl transferase</fullName>
    </submittedName>
</protein>
<dbReference type="InterPro" id="IPR001173">
    <property type="entry name" value="Glyco_trans_2-like"/>
</dbReference>
<dbReference type="InterPro" id="IPR029044">
    <property type="entry name" value="Nucleotide-diphossugar_trans"/>
</dbReference>
<dbReference type="CDD" id="cd02522">
    <property type="entry name" value="GT_2_like_a"/>
    <property type="match status" value="1"/>
</dbReference>
<feature type="domain" description="Glycosyltransferase 2-like" evidence="6">
    <location>
        <begin position="6"/>
        <end position="102"/>
    </location>
</feature>
<sequence length="226" mass="24354">MAPVLSIVVPTLDEAAGIAAHLAPLQPLRAEGCEVIVVDGGSRDGTPALARPLADAVLSAPRGRGPQLNAGAAAARADLLLFLHADTRLPPGAVAAVRAALAGGRRDWGRFDLAIAGRHPLLPLVARLVSWRSRFTGIATGDQAIFVRRARFEAAGRFPEIPLMEDLALSAALRRAGRPACLRERVVTSGRRWESRGVLRTVLLMWWLRFLFWAGRDPADLARRYG</sequence>
<dbReference type="RefSeq" id="WP_248342404.1">
    <property type="nucleotide sequence ID" value="NZ_AP025592.1"/>
</dbReference>
<evidence type="ECO:0000259" key="6">
    <source>
        <dbReference type="Pfam" id="PF00535"/>
    </source>
</evidence>
<dbReference type="Proteomes" id="UP001162734">
    <property type="component" value="Chromosome"/>
</dbReference>
<dbReference type="EMBL" id="AP025592">
    <property type="protein sequence ID" value="BDG10008.1"/>
    <property type="molecule type" value="Genomic_DNA"/>
</dbReference>
<dbReference type="PANTHER" id="PTHR43646:SF2">
    <property type="entry name" value="GLYCOSYLTRANSFERASE 2-LIKE DOMAIN-CONTAINING PROTEIN"/>
    <property type="match status" value="1"/>
</dbReference>
<dbReference type="NCBIfam" id="TIGR04283">
    <property type="entry name" value="glyco_like_mftF"/>
    <property type="match status" value="1"/>
</dbReference>
<keyword evidence="3" id="KW-0328">Glycosyltransferase</keyword>
<gene>
    <name evidence="7" type="ORF">AMPC_31210</name>
</gene>
<evidence type="ECO:0000313" key="8">
    <source>
        <dbReference type="Proteomes" id="UP001162734"/>
    </source>
</evidence>
<dbReference type="PANTHER" id="PTHR43646">
    <property type="entry name" value="GLYCOSYLTRANSFERASE"/>
    <property type="match status" value="1"/>
</dbReference>
<dbReference type="GO" id="GO:0016740">
    <property type="term" value="F:transferase activity"/>
    <property type="evidence" value="ECO:0007669"/>
    <property type="project" value="UniProtKB-KW"/>
</dbReference>
<reference evidence="8" key="1">
    <citation type="journal article" date="2022" name="Int. J. Syst. Evol. Microbiol.">
        <title>Anaeromyxobacter oryzae sp. nov., Anaeromyxobacter diazotrophicus sp. nov. and Anaeromyxobacter paludicola sp. nov., isolated from paddy soils.</title>
        <authorList>
            <person name="Itoh H."/>
            <person name="Xu Z."/>
            <person name="Mise K."/>
            <person name="Masuda Y."/>
            <person name="Ushijima N."/>
            <person name="Hayakawa C."/>
            <person name="Shiratori Y."/>
            <person name="Senoo K."/>
        </authorList>
    </citation>
    <scope>NUCLEOTIDE SEQUENCE [LARGE SCALE GENOMIC DNA]</scope>
    <source>
        <strain evidence="8">Red630</strain>
    </source>
</reference>
<keyword evidence="8" id="KW-1185">Reference proteome</keyword>
<proteinExistence type="predicted"/>
<dbReference type="Gene3D" id="3.90.550.10">
    <property type="entry name" value="Spore Coat Polysaccharide Biosynthesis Protein SpsA, Chain A"/>
    <property type="match status" value="1"/>
</dbReference>
<keyword evidence="5" id="KW-0472">Membrane</keyword>
<comment type="subcellular location">
    <subcellularLocation>
        <location evidence="1">Cell membrane</location>
    </subcellularLocation>
</comment>
<keyword evidence="2" id="KW-1003">Cell membrane</keyword>
<dbReference type="InterPro" id="IPR026461">
    <property type="entry name" value="Trfase_2_rSAM/seldom_assoc"/>
</dbReference>
<organism evidence="7 8">
    <name type="scientific">Anaeromyxobacter paludicola</name>
    <dbReference type="NCBI Taxonomy" id="2918171"/>
    <lineage>
        <taxon>Bacteria</taxon>
        <taxon>Pseudomonadati</taxon>
        <taxon>Myxococcota</taxon>
        <taxon>Myxococcia</taxon>
        <taxon>Myxococcales</taxon>
        <taxon>Cystobacterineae</taxon>
        <taxon>Anaeromyxobacteraceae</taxon>
        <taxon>Anaeromyxobacter</taxon>
    </lineage>
</organism>
<keyword evidence="4 7" id="KW-0808">Transferase</keyword>
<evidence type="ECO:0000256" key="1">
    <source>
        <dbReference type="ARBA" id="ARBA00004236"/>
    </source>
</evidence>
<name>A0ABN6NCG2_9BACT</name>
<evidence type="ECO:0000256" key="5">
    <source>
        <dbReference type="ARBA" id="ARBA00023136"/>
    </source>
</evidence>
<evidence type="ECO:0000256" key="2">
    <source>
        <dbReference type="ARBA" id="ARBA00022475"/>
    </source>
</evidence>
<dbReference type="Pfam" id="PF00535">
    <property type="entry name" value="Glycos_transf_2"/>
    <property type="match status" value="1"/>
</dbReference>
<evidence type="ECO:0000256" key="4">
    <source>
        <dbReference type="ARBA" id="ARBA00022679"/>
    </source>
</evidence>
<evidence type="ECO:0000313" key="7">
    <source>
        <dbReference type="EMBL" id="BDG10008.1"/>
    </source>
</evidence>
<evidence type="ECO:0000256" key="3">
    <source>
        <dbReference type="ARBA" id="ARBA00022676"/>
    </source>
</evidence>